<evidence type="ECO:0000256" key="1">
    <source>
        <dbReference type="SAM" id="SignalP"/>
    </source>
</evidence>
<dbReference type="Proteomes" id="UP000031036">
    <property type="component" value="Unassembled WGS sequence"/>
</dbReference>
<dbReference type="OrthoDB" id="5904935at2759"/>
<gene>
    <name evidence="2" type="ORF">Tcan_11623</name>
</gene>
<organism evidence="2 3">
    <name type="scientific">Toxocara canis</name>
    <name type="common">Canine roundworm</name>
    <dbReference type="NCBI Taxonomy" id="6265"/>
    <lineage>
        <taxon>Eukaryota</taxon>
        <taxon>Metazoa</taxon>
        <taxon>Ecdysozoa</taxon>
        <taxon>Nematoda</taxon>
        <taxon>Chromadorea</taxon>
        <taxon>Rhabditida</taxon>
        <taxon>Spirurina</taxon>
        <taxon>Ascaridomorpha</taxon>
        <taxon>Ascaridoidea</taxon>
        <taxon>Toxocaridae</taxon>
        <taxon>Toxocara</taxon>
    </lineage>
</organism>
<accession>A0A0B2VPY0</accession>
<feature type="signal peptide" evidence="1">
    <location>
        <begin position="1"/>
        <end position="21"/>
    </location>
</feature>
<evidence type="ECO:0000313" key="3">
    <source>
        <dbReference type="Proteomes" id="UP000031036"/>
    </source>
</evidence>
<dbReference type="AlphaFoldDB" id="A0A0B2VPY0"/>
<keyword evidence="1" id="KW-0732">Signal</keyword>
<comment type="caution">
    <text evidence="2">The sequence shown here is derived from an EMBL/GenBank/DDBJ whole genome shotgun (WGS) entry which is preliminary data.</text>
</comment>
<protein>
    <submittedName>
        <fullName evidence="2">Uncharacterized protein</fullName>
    </submittedName>
</protein>
<dbReference type="EMBL" id="JPKZ01001175">
    <property type="protein sequence ID" value="KHN83633.1"/>
    <property type="molecule type" value="Genomic_DNA"/>
</dbReference>
<feature type="chain" id="PRO_5002080274" evidence="1">
    <location>
        <begin position="22"/>
        <end position="203"/>
    </location>
</feature>
<sequence length="203" mass="20002">MAAAQMHKLAAAATLLPNTAASLITATGNPYSYMFDAQKMDRLAGAARAQQSLQDLSQVFNGFQSYAPLAATSPPGSAAANGAANGGVARGFSVAAAQAAAAQQAVALEAAALYASVGVFNGFQSYAPLAATSPPGSAAANGAANGGVARGFSVAAAQAAAAQQAVALEAAALYASVGGEPFPAIYPPMHHQSAQMPHAFHKV</sequence>
<dbReference type="STRING" id="6265.A0A0B2VPY0"/>
<name>A0A0B2VPY0_TOXCA</name>
<keyword evidence="3" id="KW-1185">Reference proteome</keyword>
<proteinExistence type="predicted"/>
<reference evidence="2 3" key="1">
    <citation type="submission" date="2014-11" db="EMBL/GenBank/DDBJ databases">
        <title>Genetic blueprint of the zoonotic pathogen Toxocara canis.</title>
        <authorList>
            <person name="Zhu X.-Q."/>
            <person name="Korhonen P.K."/>
            <person name="Cai H."/>
            <person name="Young N.D."/>
            <person name="Nejsum P."/>
            <person name="von Samson-Himmelstjerna G."/>
            <person name="Boag P.R."/>
            <person name="Tan P."/>
            <person name="Li Q."/>
            <person name="Min J."/>
            <person name="Yang Y."/>
            <person name="Wang X."/>
            <person name="Fang X."/>
            <person name="Hall R.S."/>
            <person name="Hofmann A."/>
            <person name="Sternberg P.W."/>
            <person name="Jex A.R."/>
            <person name="Gasser R.B."/>
        </authorList>
    </citation>
    <scope>NUCLEOTIDE SEQUENCE [LARGE SCALE GENOMIC DNA]</scope>
    <source>
        <strain evidence="2">PN_DK_2014</strain>
    </source>
</reference>
<evidence type="ECO:0000313" key="2">
    <source>
        <dbReference type="EMBL" id="KHN83633.1"/>
    </source>
</evidence>